<sequence length="417" mass="46374">MPADTPTPAPRGDRGPHAPEDRATEARRRRASGGRALKSRRLRLARLEQLEHFGRPTPRPTGGASRLAWIDAARGLAIVAVVLLHVSIGHYYALPQAADWVVPRWDRINQVVAVIRMPLLFVVSGMLASGKIRRGFAHGNAILSAVTNYYLYLVWLAVYGFLFIASGPVVVPFQPARVQDFFIQIVEPRTPLWFVFGLAAYTLVFTALRRVPPGIVLAGSAAVSIWAGMTWTVESPLWTRILLYVFYFVLGVHAKPLILRHARSWWVLLGSGVLTVAFFQAFGLATLMTPKPLSFGDSVLSLVLQLAASVLGITASAQLCRWRPWRVVGSWVGRRTLGIYVMHVPVIVAWHFAVELGPLAVVETLTATSLWFDLLYPVLLTAFVVVVCVGIETLLGTLRLAHLFRLPSRLRRRLYRR</sequence>
<organism evidence="10 11">
    <name type="scientific">Mobilicoccus pelagius NBRC 104925</name>
    <dbReference type="NCBI Taxonomy" id="1089455"/>
    <lineage>
        <taxon>Bacteria</taxon>
        <taxon>Bacillati</taxon>
        <taxon>Actinomycetota</taxon>
        <taxon>Actinomycetes</taxon>
        <taxon>Micrococcales</taxon>
        <taxon>Dermatophilaceae</taxon>
        <taxon>Mobilicoccus</taxon>
    </lineage>
</organism>
<dbReference type="eggNOG" id="COG4763">
    <property type="taxonomic scope" value="Bacteria"/>
</dbReference>
<feature type="transmembrane region" description="Helical" evidence="8">
    <location>
        <begin position="108"/>
        <end position="128"/>
    </location>
</feature>
<keyword evidence="3" id="KW-1003">Cell membrane</keyword>
<evidence type="ECO:0000256" key="8">
    <source>
        <dbReference type="SAM" id="Phobius"/>
    </source>
</evidence>
<dbReference type="STRING" id="1089455.MOPEL_074_00090"/>
<dbReference type="AlphaFoldDB" id="H5US14"/>
<evidence type="ECO:0000313" key="10">
    <source>
        <dbReference type="EMBL" id="GAB48522.1"/>
    </source>
</evidence>
<evidence type="ECO:0000256" key="6">
    <source>
        <dbReference type="ARBA" id="ARBA00023136"/>
    </source>
</evidence>
<keyword evidence="11" id="KW-1185">Reference proteome</keyword>
<feature type="transmembrane region" description="Helical" evidence="8">
    <location>
        <begin position="374"/>
        <end position="401"/>
    </location>
</feature>
<feature type="transmembrane region" description="Helical" evidence="8">
    <location>
        <begin position="237"/>
        <end position="254"/>
    </location>
</feature>
<feature type="transmembrane region" description="Helical" evidence="8">
    <location>
        <begin position="215"/>
        <end position="231"/>
    </location>
</feature>
<comment type="caution">
    <text evidence="10">The sequence shown here is derived from an EMBL/GenBank/DDBJ whole genome shotgun (WGS) entry which is preliminary data.</text>
</comment>
<evidence type="ECO:0000259" key="9">
    <source>
        <dbReference type="Pfam" id="PF01757"/>
    </source>
</evidence>
<dbReference type="OrthoDB" id="4394033at2"/>
<dbReference type="PANTHER" id="PTHR40074">
    <property type="entry name" value="O-ACETYLTRANSFERASE WECH"/>
    <property type="match status" value="1"/>
</dbReference>
<dbReference type="RefSeq" id="WP_009482420.1">
    <property type="nucleotide sequence ID" value="NZ_BAFE01000053.1"/>
</dbReference>
<dbReference type="InterPro" id="IPR002656">
    <property type="entry name" value="Acyl_transf_3_dom"/>
</dbReference>
<dbReference type="Pfam" id="PF01757">
    <property type="entry name" value="Acyl_transf_3"/>
    <property type="match status" value="1"/>
</dbReference>
<keyword evidence="6 8" id="KW-0472">Membrane</keyword>
<gene>
    <name evidence="10" type="ORF">MOPEL_074_00090</name>
</gene>
<feature type="transmembrane region" description="Helical" evidence="8">
    <location>
        <begin position="191"/>
        <end position="208"/>
    </location>
</feature>
<dbReference type="GO" id="GO:0005886">
    <property type="term" value="C:plasma membrane"/>
    <property type="evidence" value="ECO:0007669"/>
    <property type="project" value="UniProtKB-SubCell"/>
</dbReference>
<feature type="transmembrane region" description="Helical" evidence="8">
    <location>
        <begin position="266"/>
        <end position="287"/>
    </location>
</feature>
<keyword evidence="5 8" id="KW-1133">Transmembrane helix</keyword>
<evidence type="ECO:0000256" key="1">
    <source>
        <dbReference type="ARBA" id="ARBA00004651"/>
    </source>
</evidence>
<feature type="compositionally biased region" description="Basic and acidic residues" evidence="7">
    <location>
        <begin position="11"/>
        <end position="26"/>
    </location>
</feature>
<evidence type="ECO:0000256" key="4">
    <source>
        <dbReference type="ARBA" id="ARBA00022692"/>
    </source>
</evidence>
<feature type="transmembrane region" description="Helical" evidence="8">
    <location>
        <begin position="337"/>
        <end position="354"/>
    </location>
</feature>
<feature type="transmembrane region" description="Helical" evidence="8">
    <location>
        <begin position="149"/>
        <end position="171"/>
    </location>
</feature>
<dbReference type="GO" id="GO:0016413">
    <property type="term" value="F:O-acetyltransferase activity"/>
    <property type="evidence" value="ECO:0007669"/>
    <property type="project" value="TreeGrafter"/>
</dbReference>
<reference evidence="10 11" key="1">
    <citation type="submission" date="2012-02" db="EMBL/GenBank/DDBJ databases">
        <title>Whole genome shotgun sequence of Mobilicoccus pelagius NBRC 104925.</title>
        <authorList>
            <person name="Yoshida Y."/>
            <person name="Hosoyama A."/>
            <person name="Tsuchikane K."/>
            <person name="Katsumata H."/>
            <person name="Yamazaki S."/>
            <person name="Fujita N."/>
        </authorList>
    </citation>
    <scope>NUCLEOTIDE SEQUENCE [LARGE SCALE GENOMIC DNA]</scope>
    <source>
        <strain evidence="10 11">NBRC 104925</strain>
    </source>
</reference>
<feature type="transmembrane region" description="Helical" evidence="8">
    <location>
        <begin position="299"/>
        <end position="317"/>
    </location>
</feature>
<dbReference type="Proteomes" id="UP000004367">
    <property type="component" value="Unassembled WGS sequence"/>
</dbReference>
<keyword evidence="4 8" id="KW-0812">Transmembrane</keyword>
<dbReference type="PANTHER" id="PTHR40074:SF2">
    <property type="entry name" value="O-ACETYLTRANSFERASE WECH"/>
    <property type="match status" value="1"/>
</dbReference>
<feature type="transmembrane region" description="Helical" evidence="8">
    <location>
        <begin position="75"/>
        <end position="93"/>
    </location>
</feature>
<protein>
    <recommendedName>
        <fullName evidence="9">Acyltransferase 3 domain-containing protein</fullName>
    </recommendedName>
</protein>
<evidence type="ECO:0000256" key="7">
    <source>
        <dbReference type="SAM" id="MobiDB-lite"/>
    </source>
</evidence>
<evidence type="ECO:0000256" key="2">
    <source>
        <dbReference type="ARBA" id="ARBA00007400"/>
    </source>
</evidence>
<accession>H5US14</accession>
<dbReference type="GO" id="GO:0009246">
    <property type="term" value="P:enterobacterial common antigen biosynthetic process"/>
    <property type="evidence" value="ECO:0007669"/>
    <property type="project" value="TreeGrafter"/>
</dbReference>
<feature type="region of interest" description="Disordered" evidence="7">
    <location>
        <begin position="1"/>
        <end position="37"/>
    </location>
</feature>
<name>H5US14_9MICO</name>
<feature type="compositionally biased region" description="Basic residues" evidence="7">
    <location>
        <begin position="27"/>
        <end position="37"/>
    </location>
</feature>
<comment type="similarity">
    <text evidence="2">Belongs to the acyltransferase 3 family.</text>
</comment>
<dbReference type="EMBL" id="BAFE01000053">
    <property type="protein sequence ID" value="GAB48522.1"/>
    <property type="molecule type" value="Genomic_DNA"/>
</dbReference>
<evidence type="ECO:0000313" key="11">
    <source>
        <dbReference type="Proteomes" id="UP000004367"/>
    </source>
</evidence>
<feature type="domain" description="Acyltransferase 3" evidence="9">
    <location>
        <begin position="68"/>
        <end position="391"/>
    </location>
</feature>
<proteinExistence type="inferred from homology"/>
<evidence type="ECO:0000256" key="3">
    <source>
        <dbReference type="ARBA" id="ARBA00022475"/>
    </source>
</evidence>
<comment type="subcellular location">
    <subcellularLocation>
        <location evidence="1">Cell membrane</location>
        <topology evidence="1">Multi-pass membrane protein</topology>
    </subcellularLocation>
</comment>
<evidence type="ECO:0000256" key="5">
    <source>
        <dbReference type="ARBA" id="ARBA00022989"/>
    </source>
</evidence>